<gene>
    <name evidence="1" type="ORF">GGI18_000970</name>
</gene>
<evidence type="ECO:0000313" key="1">
    <source>
        <dbReference type="EMBL" id="KAJ2791662.1"/>
    </source>
</evidence>
<sequence length="418" mass="45894">MASYVSANCLDFKNGKVDGNIIYEVYIDSGYDKTATRAMVQNITVHPKYNPSTMANNIALIEFNLGNDVTWYNYNAIGRASWSEIIYAQRYVSDMNQMTWATPQISPQAPNDTMCSSLSPLYSSNLLGSSCNGVLATSPSPDMSNCAVPYQIAYAVIGKRLLPAGIYSHSVVEGGEDLCGNPSKTRNYYTLLDDYLMFARIALDRTVHYFRIGNTTVPQPDPNFSMVDPPEGLPSGAALVSGNYYSRQTGSNFASQVPTPTPTAKSTRSSTTSQTSPTSKPEESNTMSDPPSEEPTDGLSKNEVIIIAVSCSVGSLLIALILFFAIKQWKASRRRKHDPFKEATAQLILAEGLGGAYVPGQERPSAEVVEDPIDNQPPPAYPIDERPPEMAHLRSRQTQNAFDFDYNNHIHIPRNEKS</sequence>
<keyword evidence="2" id="KW-1185">Reference proteome</keyword>
<reference evidence="1" key="1">
    <citation type="submission" date="2022-07" db="EMBL/GenBank/DDBJ databases">
        <title>Phylogenomic reconstructions and comparative analyses of Kickxellomycotina fungi.</title>
        <authorList>
            <person name="Reynolds N.K."/>
            <person name="Stajich J.E."/>
            <person name="Barry K."/>
            <person name="Grigoriev I.V."/>
            <person name="Crous P."/>
            <person name="Smith M.E."/>
        </authorList>
    </citation>
    <scope>NUCLEOTIDE SEQUENCE</scope>
    <source>
        <strain evidence="1">BCRC 34191</strain>
    </source>
</reference>
<dbReference type="Proteomes" id="UP001140066">
    <property type="component" value="Unassembled WGS sequence"/>
</dbReference>
<protein>
    <submittedName>
        <fullName evidence="1">Uncharacterized protein</fullName>
    </submittedName>
</protein>
<proteinExistence type="predicted"/>
<name>A0ACC1KLE0_9FUNG</name>
<accession>A0ACC1KLE0</accession>
<organism evidence="1 2">
    <name type="scientific">Coemansia linderi</name>
    <dbReference type="NCBI Taxonomy" id="2663919"/>
    <lineage>
        <taxon>Eukaryota</taxon>
        <taxon>Fungi</taxon>
        <taxon>Fungi incertae sedis</taxon>
        <taxon>Zoopagomycota</taxon>
        <taxon>Kickxellomycotina</taxon>
        <taxon>Kickxellomycetes</taxon>
        <taxon>Kickxellales</taxon>
        <taxon>Kickxellaceae</taxon>
        <taxon>Coemansia</taxon>
    </lineage>
</organism>
<comment type="caution">
    <text evidence="1">The sequence shown here is derived from an EMBL/GenBank/DDBJ whole genome shotgun (WGS) entry which is preliminary data.</text>
</comment>
<dbReference type="EMBL" id="JANBUK010000113">
    <property type="protein sequence ID" value="KAJ2791662.1"/>
    <property type="molecule type" value="Genomic_DNA"/>
</dbReference>
<evidence type="ECO:0000313" key="2">
    <source>
        <dbReference type="Proteomes" id="UP001140066"/>
    </source>
</evidence>